<evidence type="ECO:0000256" key="4">
    <source>
        <dbReference type="ARBA" id="ARBA00018632"/>
    </source>
</evidence>
<evidence type="ECO:0000256" key="2">
    <source>
        <dbReference type="ARBA" id="ARBA00004434"/>
    </source>
</evidence>
<comment type="subunit">
    <text evidence="16">Complex I is composed of 45 different subunits. Interacts with BCAP31.</text>
</comment>
<comment type="subcellular location">
    <subcellularLocation>
        <location evidence="2">Mitochondrion inner membrane</location>
        <topology evidence="2">Single-pass membrane protein</topology>
    </subcellularLocation>
</comment>
<evidence type="ECO:0000256" key="3">
    <source>
        <dbReference type="ARBA" id="ARBA00008915"/>
    </source>
</evidence>
<dbReference type="Proteomes" id="UP000291343">
    <property type="component" value="Unassembled WGS sequence"/>
</dbReference>
<evidence type="ECO:0000256" key="8">
    <source>
        <dbReference type="ARBA" id="ARBA00022792"/>
    </source>
</evidence>
<dbReference type="FunCoup" id="A0A482WLN9">
    <property type="interactions" value="396"/>
</dbReference>
<organism evidence="18 19">
    <name type="scientific">Laodelphax striatellus</name>
    <name type="common">Small brown planthopper</name>
    <name type="synonym">Delphax striatella</name>
    <dbReference type="NCBI Taxonomy" id="195883"/>
    <lineage>
        <taxon>Eukaryota</taxon>
        <taxon>Metazoa</taxon>
        <taxon>Ecdysozoa</taxon>
        <taxon>Arthropoda</taxon>
        <taxon>Hexapoda</taxon>
        <taxon>Insecta</taxon>
        <taxon>Pterygota</taxon>
        <taxon>Neoptera</taxon>
        <taxon>Paraneoptera</taxon>
        <taxon>Hemiptera</taxon>
        <taxon>Auchenorrhyncha</taxon>
        <taxon>Fulgoroidea</taxon>
        <taxon>Delphacidae</taxon>
        <taxon>Criomorphinae</taxon>
        <taxon>Laodelphax</taxon>
    </lineage>
</organism>
<evidence type="ECO:0000313" key="19">
    <source>
        <dbReference type="Proteomes" id="UP000291343"/>
    </source>
</evidence>
<dbReference type="InterPro" id="IPR019329">
    <property type="entry name" value="NADH_UbQ_OxRdtase_ESSS_su"/>
</dbReference>
<sequence>MSLARVCLSSQKLLAHRNILNICPQLRSVSTTRKNSDVASVERTGEVKKIWVSYGFDTDTDKDDKLHTHLSFFFGISLALMGSIFFIAYAPSDSDWIHREAYLELRRREQEGLPLVDKNYLDVSKIELPSDEELGDTDIII</sequence>
<dbReference type="SMR" id="A0A482WLN9"/>
<dbReference type="PANTHER" id="PTHR13327:SF0">
    <property type="entry name" value="NADH DEHYDROGENASE [UBIQUINONE] 1 BETA SUBCOMPLEX SUBUNIT 11, MITOCHONDRIAL"/>
    <property type="match status" value="1"/>
</dbReference>
<dbReference type="EMBL" id="QKKF02031779">
    <property type="protein sequence ID" value="RZF34388.1"/>
    <property type="molecule type" value="Genomic_DNA"/>
</dbReference>
<keyword evidence="10" id="KW-0249">Electron transport</keyword>
<evidence type="ECO:0000256" key="6">
    <source>
        <dbReference type="ARBA" id="ARBA00022660"/>
    </source>
</evidence>
<reference evidence="18 19" key="1">
    <citation type="journal article" date="2017" name="Gigascience">
        <title>Genome sequence of the small brown planthopper, Laodelphax striatellus.</title>
        <authorList>
            <person name="Zhu J."/>
            <person name="Jiang F."/>
            <person name="Wang X."/>
            <person name="Yang P."/>
            <person name="Bao Y."/>
            <person name="Zhao W."/>
            <person name="Wang W."/>
            <person name="Lu H."/>
            <person name="Wang Q."/>
            <person name="Cui N."/>
            <person name="Li J."/>
            <person name="Chen X."/>
            <person name="Luo L."/>
            <person name="Yu J."/>
            <person name="Kang L."/>
            <person name="Cui F."/>
        </authorList>
    </citation>
    <scope>NUCLEOTIDE SEQUENCE [LARGE SCALE GENOMIC DNA]</scope>
    <source>
        <strain evidence="18">Lst14</strain>
    </source>
</reference>
<dbReference type="AlphaFoldDB" id="A0A482WLN9"/>
<dbReference type="PANTHER" id="PTHR13327">
    <property type="entry name" value="NADH-UBIQUINONE OXIDOREDUCTASE ESSS SUBUNIT, MITOCHONDRIAL PRECURSOR"/>
    <property type="match status" value="1"/>
</dbReference>
<evidence type="ECO:0000256" key="11">
    <source>
        <dbReference type="ARBA" id="ARBA00022989"/>
    </source>
</evidence>
<name>A0A482WLN9_LAOST</name>
<evidence type="ECO:0000256" key="7">
    <source>
        <dbReference type="ARBA" id="ARBA00022692"/>
    </source>
</evidence>
<evidence type="ECO:0000256" key="5">
    <source>
        <dbReference type="ARBA" id="ARBA00022448"/>
    </source>
</evidence>
<dbReference type="OrthoDB" id="5917019at2759"/>
<keyword evidence="13 17" id="KW-0472">Membrane</keyword>
<evidence type="ECO:0000256" key="9">
    <source>
        <dbReference type="ARBA" id="ARBA00022946"/>
    </source>
</evidence>
<accession>A0A482WLN9</accession>
<keyword evidence="7 17" id="KW-0812">Transmembrane</keyword>
<dbReference type="STRING" id="195883.A0A482WLN9"/>
<comment type="similarity">
    <text evidence="3">Belongs to the complex I NDUFB11 subunit family.</text>
</comment>
<evidence type="ECO:0000256" key="15">
    <source>
        <dbReference type="ARBA" id="ARBA00031387"/>
    </source>
</evidence>
<keyword evidence="11 17" id="KW-1133">Transmembrane helix</keyword>
<dbReference type="InParanoid" id="A0A482WLN9"/>
<keyword evidence="8" id="KW-0999">Mitochondrion inner membrane</keyword>
<evidence type="ECO:0000313" key="18">
    <source>
        <dbReference type="EMBL" id="RZF34388.1"/>
    </source>
</evidence>
<comment type="caution">
    <text evidence="18">The sequence shown here is derived from an EMBL/GenBank/DDBJ whole genome shotgun (WGS) entry which is preliminary data.</text>
</comment>
<comment type="function">
    <text evidence="1">Accessory subunit of the mitochondrial membrane respiratory chain NADH dehydrogenase (Complex I), that is believed not to be involved in catalysis. Complex I functions in the transfer of electrons from NADH to the respiratory chain. The immediate electron acceptor for the enzyme is believed to be ubiquinone.</text>
</comment>
<gene>
    <name evidence="18" type="ORF">LSTR_LSTR008927</name>
</gene>
<dbReference type="GO" id="GO:0005743">
    <property type="term" value="C:mitochondrial inner membrane"/>
    <property type="evidence" value="ECO:0007669"/>
    <property type="project" value="UniProtKB-SubCell"/>
</dbReference>
<keyword evidence="5" id="KW-0813">Transport</keyword>
<keyword evidence="6" id="KW-0679">Respiratory chain</keyword>
<evidence type="ECO:0000256" key="1">
    <source>
        <dbReference type="ARBA" id="ARBA00003195"/>
    </source>
</evidence>
<keyword evidence="9" id="KW-0809">Transit peptide</keyword>
<evidence type="ECO:0000256" key="14">
    <source>
        <dbReference type="ARBA" id="ARBA00030753"/>
    </source>
</evidence>
<evidence type="ECO:0000256" key="12">
    <source>
        <dbReference type="ARBA" id="ARBA00023128"/>
    </source>
</evidence>
<feature type="transmembrane region" description="Helical" evidence="17">
    <location>
        <begin position="70"/>
        <end position="90"/>
    </location>
</feature>
<protein>
    <recommendedName>
        <fullName evidence="4">NADH dehydrogenase [ubiquinone] 1 beta subcomplex subunit 11, mitochondrial</fullName>
    </recommendedName>
    <alternativeName>
        <fullName evidence="15">Complex I-ESSS</fullName>
    </alternativeName>
    <alternativeName>
        <fullName evidence="14">NADH-ubiquinone oxidoreductase ESSS subunit</fullName>
    </alternativeName>
</protein>
<evidence type="ECO:0000256" key="10">
    <source>
        <dbReference type="ARBA" id="ARBA00022982"/>
    </source>
</evidence>
<proteinExistence type="inferred from homology"/>
<evidence type="ECO:0000256" key="16">
    <source>
        <dbReference type="ARBA" id="ARBA00046528"/>
    </source>
</evidence>
<dbReference type="Pfam" id="PF10183">
    <property type="entry name" value="ESSS"/>
    <property type="match status" value="1"/>
</dbReference>
<keyword evidence="12" id="KW-0496">Mitochondrion</keyword>
<keyword evidence="19" id="KW-1185">Reference proteome</keyword>
<evidence type="ECO:0000256" key="17">
    <source>
        <dbReference type="SAM" id="Phobius"/>
    </source>
</evidence>
<evidence type="ECO:0000256" key="13">
    <source>
        <dbReference type="ARBA" id="ARBA00023136"/>
    </source>
</evidence>